<reference evidence="1" key="1">
    <citation type="journal article" date="2019" name="bioRxiv">
        <title>The Genome of the Zebra Mussel, Dreissena polymorpha: A Resource for Invasive Species Research.</title>
        <authorList>
            <person name="McCartney M.A."/>
            <person name="Auch B."/>
            <person name="Kono T."/>
            <person name="Mallez S."/>
            <person name="Zhang Y."/>
            <person name="Obille A."/>
            <person name="Becker A."/>
            <person name="Abrahante J.E."/>
            <person name="Garbe J."/>
            <person name="Badalamenti J.P."/>
            <person name="Herman A."/>
            <person name="Mangelson H."/>
            <person name="Liachko I."/>
            <person name="Sullivan S."/>
            <person name="Sone E.D."/>
            <person name="Koren S."/>
            <person name="Silverstein K.A.T."/>
            <person name="Beckman K.B."/>
            <person name="Gohl D.M."/>
        </authorList>
    </citation>
    <scope>NUCLEOTIDE SEQUENCE</scope>
    <source>
        <strain evidence="1">Duluth1</strain>
        <tissue evidence="1">Whole animal</tissue>
    </source>
</reference>
<name>A0A9D4MGM0_DREPO</name>
<reference evidence="1" key="2">
    <citation type="submission" date="2020-11" db="EMBL/GenBank/DDBJ databases">
        <authorList>
            <person name="McCartney M.A."/>
            <person name="Auch B."/>
            <person name="Kono T."/>
            <person name="Mallez S."/>
            <person name="Becker A."/>
            <person name="Gohl D.M."/>
            <person name="Silverstein K.A.T."/>
            <person name="Koren S."/>
            <person name="Bechman K.B."/>
            <person name="Herman A."/>
            <person name="Abrahante J.E."/>
            <person name="Garbe J."/>
        </authorList>
    </citation>
    <scope>NUCLEOTIDE SEQUENCE</scope>
    <source>
        <strain evidence="1">Duluth1</strain>
        <tissue evidence="1">Whole animal</tissue>
    </source>
</reference>
<keyword evidence="2" id="KW-1185">Reference proteome</keyword>
<proteinExistence type="predicted"/>
<accession>A0A9D4MGM0</accession>
<dbReference type="EMBL" id="JAIWYP010000001">
    <property type="protein sequence ID" value="KAH3876558.1"/>
    <property type="molecule type" value="Genomic_DNA"/>
</dbReference>
<gene>
    <name evidence="1" type="ORF">DPMN_000404</name>
</gene>
<dbReference type="Proteomes" id="UP000828390">
    <property type="component" value="Unassembled WGS sequence"/>
</dbReference>
<sequence>MEDEVVKTQVETKRNDPLLWQALFEKAVEMASSVDVEPTFPRAGRQQNRPNAPAATAFDYWRVNMYLPFADHLLAELQQRTAFTRK</sequence>
<comment type="caution">
    <text evidence="1">The sequence shown here is derived from an EMBL/GenBank/DDBJ whole genome shotgun (WGS) entry which is preliminary data.</text>
</comment>
<evidence type="ECO:0000313" key="1">
    <source>
        <dbReference type="EMBL" id="KAH3876558.1"/>
    </source>
</evidence>
<evidence type="ECO:0000313" key="2">
    <source>
        <dbReference type="Proteomes" id="UP000828390"/>
    </source>
</evidence>
<protein>
    <submittedName>
        <fullName evidence="1">Uncharacterized protein</fullName>
    </submittedName>
</protein>
<dbReference type="AlphaFoldDB" id="A0A9D4MGM0"/>
<organism evidence="1 2">
    <name type="scientific">Dreissena polymorpha</name>
    <name type="common">Zebra mussel</name>
    <name type="synonym">Mytilus polymorpha</name>
    <dbReference type="NCBI Taxonomy" id="45954"/>
    <lineage>
        <taxon>Eukaryota</taxon>
        <taxon>Metazoa</taxon>
        <taxon>Spiralia</taxon>
        <taxon>Lophotrochozoa</taxon>
        <taxon>Mollusca</taxon>
        <taxon>Bivalvia</taxon>
        <taxon>Autobranchia</taxon>
        <taxon>Heteroconchia</taxon>
        <taxon>Euheterodonta</taxon>
        <taxon>Imparidentia</taxon>
        <taxon>Neoheterodontei</taxon>
        <taxon>Myida</taxon>
        <taxon>Dreissenoidea</taxon>
        <taxon>Dreissenidae</taxon>
        <taxon>Dreissena</taxon>
    </lineage>
</organism>